<gene>
    <name evidence="2" type="ORF">BJ508DRAFT_313432</name>
</gene>
<evidence type="ECO:0000256" key="1">
    <source>
        <dbReference type="SAM" id="MobiDB-lite"/>
    </source>
</evidence>
<evidence type="ECO:0000313" key="3">
    <source>
        <dbReference type="Proteomes" id="UP000275078"/>
    </source>
</evidence>
<dbReference type="AlphaFoldDB" id="A0A3N4HIV2"/>
<keyword evidence="3" id="KW-1185">Reference proteome</keyword>
<accession>A0A3N4HIV2</accession>
<protein>
    <submittedName>
        <fullName evidence="2">Uncharacterized protein</fullName>
    </submittedName>
</protein>
<reference evidence="2 3" key="1">
    <citation type="journal article" date="2018" name="Nat. Ecol. Evol.">
        <title>Pezizomycetes genomes reveal the molecular basis of ectomycorrhizal truffle lifestyle.</title>
        <authorList>
            <person name="Murat C."/>
            <person name="Payen T."/>
            <person name="Noel B."/>
            <person name="Kuo A."/>
            <person name="Morin E."/>
            <person name="Chen J."/>
            <person name="Kohler A."/>
            <person name="Krizsan K."/>
            <person name="Balestrini R."/>
            <person name="Da Silva C."/>
            <person name="Montanini B."/>
            <person name="Hainaut M."/>
            <person name="Levati E."/>
            <person name="Barry K.W."/>
            <person name="Belfiori B."/>
            <person name="Cichocki N."/>
            <person name="Clum A."/>
            <person name="Dockter R.B."/>
            <person name="Fauchery L."/>
            <person name="Guy J."/>
            <person name="Iotti M."/>
            <person name="Le Tacon F."/>
            <person name="Lindquist E.A."/>
            <person name="Lipzen A."/>
            <person name="Malagnac F."/>
            <person name="Mello A."/>
            <person name="Molinier V."/>
            <person name="Miyauchi S."/>
            <person name="Poulain J."/>
            <person name="Riccioni C."/>
            <person name="Rubini A."/>
            <person name="Sitrit Y."/>
            <person name="Splivallo R."/>
            <person name="Traeger S."/>
            <person name="Wang M."/>
            <person name="Zifcakova L."/>
            <person name="Wipf D."/>
            <person name="Zambonelli A."/>
            <person name="Paolocci F."/>
            <person name="Nowrousian M."/>
            <person name="Ottonello S."/>
            <person name="Baldrian P."/>
            <person name="Spatafora J.W."/>
            <person name="Henrissat B."/>
            <person name="Nagy L.G."/>
            <person name="Aury J.M."/>
            <person name="Wincker P."/>
            <person name="Grigoriev I.V."/>
            <person name="Bonfante P."/>
            <person name="Martin F.M."/>
        </authorList>
    </citation>
    <scope>NUCLEOTIDE SEQUENCE [LARGE SCALE GENOMIC DNA]</scope>
    <source>
        <strain evidence="2 3">RN42</strain>
    </source>
</reference>
<feature type="compositionally biased region" description="Basic and acidic residues" evidence="1">
    <location>
        <begin position="7"/>
        <end position="17"/>
    </location>
</feature>
<dbReference type="EMBL" id="ML119809">
    <property type="protein sequence ID" value="RPA73853.1"/>
    <property type="molecule type" value="Genomic_DNA"/>
</dbReference>
<evidence type="ECO:0000313" key="2">
    <source>
        <dbReference type="EMBL" id="RPA73853.1"/>
    </source>
</evidence>
<feature type="compositionally biased region" description="Polar residues" evidence="1">
    <location>
        <begin position="18"/>
        <end position="32"/>
    </location>
</feature>
<feature type="region of interest" description="Disordered" evidence="1">
    <location>
        <begin position="1"/>
        <end position="53"/>
    </location>
</feature>
<sequence>MPELEFIGERSELKTEAQTDSMIQTDITQAVSQEPLAGHPDRLRVRRPDADSPCLEPAAAPDSLAMLVRHEPTEGSYVEVGGEGGDRCAESDEAPQVVVDPVGSEFNESQDTGGGSNAKALNASLDGLRRECFKKAGLRIAETELTLKLVGLKEERFRSPLYWQDLLEWLENLSIMRSLFLQRTQATVVDLATTREFDLPYLRDLASMLTKDFKQLEARIDDWKTRYSLRRAGFKRDTDSRSKALRKADGGIDYEKFVVGYMKREMILKDDPACIVDKAGAGLNQETVLPADPEELFTRHQLFHAYVEALETIQERIRKLASPEHLTKKRMDEKCILPYFALLSPELSGHGSYETVETGPIRNTFNGMAPPYRRENDKMMCLREELLADHTLLLYGWPCDRRPLLLRRMVSNIWSFEVDLIERLDRLFSSYEGLSDACRAMELKEAQQGVSFLLEHLEQLKLRGFSPLLLRKANHGNVWSEEAICFRNPQAVISAASNGFTFTWLTDHWSKSKSTTVFANVWSLLPKNGEDGKNYYEAVLSVLAQLANWNSNRLTKDHGEAECPTDVKDDRAELDARIAIAFADDLRCRRNTHYATVANELEVGGRANVHLRKCKDIEESVESLTISCGMSGLKVEEV</sequence>
<organism evidence="2 3">
    <name type="scientific">Ascobolus immersus RN42</name>
    <dbReference type="NCBI Taxonomy" id="1160509"/>
    <lineage>
        <taxon>Eukaryota</taxon>
        <taxon>Fungi</taxon>
        <taxon>Dikarya</taxon>
        <taxon>Ascomycota</taxon>
        <taxon>Pezizomycotina</taxon>
        <taxon>Pezizomycetes</taxon>
        <taxon>Pezizales</taxon>
        <taxon>Ascobolaceae</taxon>
        <taxon>Ascobolus</taxon>
    </lineage>
</organism>
<feature type="compositionally biased region" description="Basic and acidic residues" evidence="1">
    <location>
        <begin position="39"/>
        <end position="50"/>
    </location>
</feature>
<proteinExistence type="predicted"/>
<name>A0A3N4HIV2_ASCIM</name>
<dbReference type="Proteomes" id="UP000275078">
    <property type="component" value="Unassembled WGS sequence"/>
</dbReference>